<protein>
    <recommendedName>
        <fullName evidence="5">PepSY domain-containing protein</fullName>
    </recommendedName>
</protein>
<comment type="caution">
    <text evidence="3">The sequence shown here is derived from an EMBL/GenBank/DDBJ whole genome shotgun (WGS) entry which is preliminary data.</text>
</comment>
<gene>
    <name evidence="3" type="ORF">JCM9157_2921</name>
</gene>
<organism evidence="3 4">
    <name type="scientific">Halalkalibacter akibai (strain ATCC 43226 / DSM 21942 / CIP 109018 / JCM 9157 / 1139)</name>
    <name type="common">Bacillus akibai</name>
    <dbReference type="NCBI Taxonomy" id="1236973"/>
    <lineage>
        <taxon>Bacteria</taxon>
        <taxon>Bacillati</taxon>
        <taxon>Bacillota</taxon>
        <taxon>Bacilli</taxon>
        <taxon>Bacillales</taxon>
        <taxon>Bacillaceae</taxon>
        <taxon>Halalkalibacter</taxon>
    </lineage>
</organism>
<dbReference type="eggNOG" id="ENOG5030JG4">
    <property type="taxonomic scope" value="Bacteria"/>
</dbReference>
<keyword evidence="1" id="KW-0175">Coiled coil</keyword>
<feature type="coiled-coil region" evidence="1">
    <location>
        <begin position="33"/>
        <end position="68"/>
    </location>
</feature>
<evidence type="ECO:0008006" key="5">
    <source>
        <dbReference type="Google" id="ProtNLM"/>
    </source>
</evidence>
<accession>W4QUD5</accession>
<evidence type="ECO:0000313" key="3">
    <source>
        <dbReference type="EMBL" id="GAE35785.1"/>
    </source>
</evidence>
<dbReference type="EMBL" id="BAUV01000023">
    <property type="protein sequence ID" value="GAE35785.1"/>
    <property type="molecule type" value="Genomic_DNA"/>
</dbReference>
<feature type="signal peptide" evidence="2">
    <location>
        <begin position="1"/>
        <end position="24"/>
    </location>
</feature>
<reference evidence="3 4" key="1">
    <citation type="journal article" date="2014" name="Genome Announc.">
        <title>Draft Genome Sequences of Three Alkaliphilic Bacillus Strains, Bacillus wakoensis JCM 9140T, Bacillus akibai JCM 9157T, and Bacillus hemicellulosilyticus JCM 9152T.</title>
        <authorList>
            <person name="Yuki M."/>
            <person name="Oshima K."/>
            <person name="Suda W."/>
            <person name="Oshida Y."/>
            <person name="Kitamura K."/>
            <person name="Iida T."/>
            <person name="Hattori M."/>
            <person name="Ohkuma M."/>
        </authorList>
    </citation>
    <scope>NUCLEOTIDE SEQUENCE [LARGE SCALE GENOMIC DNA]</scope>
    <source>
        <strain evidence="3 4">JCM 9157</strain>
    </source>
</reference>
<dbReference type="Proteomes" id="UP000018896">
    <property type="component" value="Unassembled WGS sequence"/>
</dbReference>
<proteinExistence type="predicted"/>
<sequence>MKVMLVTALASVVLIFGFSQFSFGNDVDTSEEVEIEEEVISEEELEAKEKAEKNVEVVEEETEELVEEELVEVEATEAVVEIEETEESKDENLTDVEKAIKRLKEYLEIENDEEIHIEVDHEENGKYYIQVFDIEIVNGVGHTVTRGWYIVDKETGKVESVL</sequence>
<evidence type="ECO:0000256" key="2">
    <source>
        <dbReference type="SAM" id="SignalP"/>
    </source>
</evidence>
<keyword evidence="4" id="KW-1185">Reference proteome</keyword>
<name>W4QUD5_HALA3</name>
<dbReference type="AlphaFoldDB" id="W4QUD5"/>
<evidence type="ECO:0000256" key="1">
    <source>
        <dbReference type="SAM" id="Coils"/>
    </source>
</evidence>
<dbReference type="OrthoDB" id="574706at2"/>
<dbReference type="STRING" id="1236973.JCM9157_2921"/>
<keyword evidence="2" id="KW-0732">Signal</keyword>
<feature type="chain" id="PRO_5004849035" description="PepSY domain-containing protein" evidence="2">
    <location>
        <begin position="25"/>
        <end position="162"/>
    </location>
</feature>
<evidence type="ECO:0000313" key="4">
    <source>
        <dbReference type="Proteomes" id="UP000018896"/>
    </source>
</evidence>
<dbReference type="RefSeq" id="WP_035665334.1">
    <property type="nucleotide sequence ID" value="NZ_BAUV01000023.1"/>
</dbReference>